<comment type="similarity">
    <text evidence="1">Belongs to the GST superfamily. NadH family.</text>
</comment>
<dbReference type="InterPro" id="IPR044087">
    <property type="entry name" value="NahD-like"/>
</dbReference>
<feature type="active site" description="Nucleophile" evidence="2">
    <location>
        <position position="13"/>
    </location>
</feature>
<dbReference type="EC" id="5.99.1.4" evidence="1"/>
<dbReference type="GO" id="GO:0004364">
    <property type="term" value="F:glutathione transferase activity"/>
    <property type="evidence" value="ECO:0007669"/>
    <property type="project" value="TreeGrafter"/>
</dbReference>
<evidence type="ECO:0000313" key="5">
    <source>
        <dbReference type="Proteomes" id="UP001217500"/>
    </source>
</evidence>
<dbReference type="InterPro" id="IPR001853">
    <property type="entry name" value="DSBA-like_thioredoxin_dom"/>
</dbReference>
<sequence length="203" mass="22592">MKNEAIFYFDFGSPNAYMAYRVLPGLEKRTGVSFRPVPLLLGGLFKMTGNQSPFMAYANVPHKMAYERLEMERFLKRHGLSAFRMNPHFPVNTLAIMRGAVAAKAEGILAPYMEAMFHYMWEDPRKLDDPAILAATLAEAGLPTDALMARAQEPAIKEGLMANTQAAYDHGAFGIPSFVVNGDLYFGKDRLDLIERVLTTPAP</sequence>
<keyword evidence="5" id="KW-1185">Reference proteome</keyword>
<comment type="catalytic activity">
    <reaction evidence="1">
        <text>2-hydroxychromene-2-carboxylate = (3E)-4-(2-hydroxyphenyl)-2-oxobut-3-enoate</text>
        <dbReference type="Rhea" id="RHEA:27401"/>
        <dbReference type="ChEBI" id="CHEBI:59350"/>
        <dbReference type="ChEBI" id="CHEBI:59353"/>
        <dbReference type="EC" id="5.99.1.4"/>
    </reaction>
</comment>
<dbReference type="PIRSF" id="PIRSF006386">
    <property type="entry name" value="HCCAis_GSTk"/>
    <property type="match status" value="1"/>
</dbReference>
<dbReference type="InterPro" id="IPR036249">
    <property type="entry name" value="Thioredoxin-like_sf"/>
</dbReference>
<protein>
    <recommendedName>
        <fullName evidence="1">2-hydroxychromene-2-carboxylate isomerase</fullName>
        <ecNumber evidence="1">5.99.1.4</ecNumber>
    </recommendedName>
</protein>
<dbReference type="InterPro" id="IPR014440">
    <property type="entry name" value="HCCAis_GSTk"/>
</dbReference>
<dbReference type="Gene3D" id="3.40.30.10">
    <property type="entry name" value="Glutaredoxin"/>
    <property type="match status" value="1"/>
</dbReference>
<dbReference type="PANTHER" id="PTHR42943">
    <property type="entry name" value="GLUTATHIONE S-TRANSFERASE KAPPA"/>
    <property type="match status" value="1"/>
</dbReference>
<dbReference type="InterPro" id="IPR051924">
    <property type="entry name" value="GST_Kappa/NadH"/>
</dbReference>
<evidence type="ECO:0000259" key="3">
    <source>
        <dbReference type="Pfam" id="PF01323"/>
    </source>
</evidence>
<dbReference type="RefSeq" id="WP_289505061.1">
    <property type="nucleotide sequence ID" value="NZ_CP116805.1"/>
</dbReference>
<evidence type="ECO:0000256" key="1">
    <source>
        <dbReference type="PIRNR" id="PIRNR006386"/>
    </source>
</evidence>
<dbReference type="Proteomes" id="UP001217500">
    <property type="component" value="Chromosome"/>
</dbReference>
<keyword evidence="1 4" id="KW-0413">Isomerase</keyword>
<dbReference type="GO" id="GO:0018845">
    <property type="term" value="F:2-hydroxychromene-2-carboxylate isomerase activity"/>
    <property type="evidence" value="ECO:0007669"/>
    <property type="project" value="UniProtKB-UniRule"/>
</dbReference>
<accession>A0AAF0BLB6</accession>
<dbReference type="PANTHER" id="PTHR42943:SF2">
    <property type="entry name" value="GLUTATHIONE S-TRANSFERASE KAPPA 1"/>
    <property type="match status" value="1"/>
</dbReference>
<dbReference type="GO" id="GO:1901170">
    <property type="term" value="P:naphthalene catabolic process"/>
    <property type="evidence" value="ECO:0007669"/>
    <property type="project" value="InterPro"/>
</dbReference>
<dbReference type="GO" id="GO:0004602">
    <property type="term" value="F:glutathione peroxidase activity"/>
    <property type="evidence" value="ECO:0007669"/>
    <property type="project" value="TreeGrafter"/>
</dbReference>
<proteinExistence type="inferred from homology"/>
<dbReference type="CDD" id="cd03022">
    <property type="entry name" value="DsbA_HCCA_Iso"/>
    <property type="match status" value="1"/>
</dbReference>
<gene>
    <name evidence="4" type="ORF">PH603_05825</name>
</gene>
<organism evidence="4 5">
    <name type="scientific">Gimibacter soli</name>
    <dbReference type="NCBI Taxonomy" id="3024400"/>
    <lineage>
        <taxon>Bacteria</taxon>
        <taxon>Pseudomonadati</taxon>
        <taxon>Pseudomonadota</taxon>
        <taxon>Alphaproteobacteria</taxon>
        <taxon>Kordiimonadales</taxon>
        <taxon>Temperatibacteraceae</taxon>
        <taxon>Gimibacter</taxon>
    </lineage>
</organism>
<dbReference type="GO" id="GO:0006749">
    <property type="term" value="P:glutathione metabolic process"/>
    <property type="evidence" value="ECO:0007669"/>
    <property type="project" value="TreeGrafter"/>
</dbReference>
<evidence type="ECO:0000313" key="4">
    <source>
        <dbReference type="EMBL" id="WCL55274.1"/>
    </source>
</evidence>
<dbReference type="KEGG" id="gso:PH603_05825"/>
<evidence type="ECO:0000256" key="2">
    <source>
        <dbReference type="PIRSR" id="PIRSR006386-1"/>
    </source>
</evidence>
<dbReference type="SUPFAM" id="SSF52833">
    <property type="entry name" value="Thioredoxin-like"/>
    <property type="match status" value="1"/>
</dbReference>
<dbReference type="AlphaFoldDB" id="A0AAF0BLB6"/>
<dbReference type="EMBL" id="CP116805">
    <property type="protein sequence ID" value="WCL55274.1"/>
    <property type="molecule type" value="Genomic_DNA"/>
</dbReference>
<dbReference type="Pfam" id="PF01323">
    <property type="entry name" value="DSBA"/>
    <property type="match status" value="1"/>
</dbReference>
<feature type="domain" description="DSBA-like thioredoxin" evidence="3">
    <location>
        <begin position="6"/>
        <end position="198"/>
    </location>
</feature>
<name>A0AAF0BLB6_9PROT</name>
<reference evidence="4" key="1">
    <citation type="submission" date="2023-01" db="EMBL/GenBank/DDBJ databases">
        <title>The genome sequence of Kordiimonadaceae bacterium 6D33.</title>
        <authorList>
            <person name="Liu Y."/>
        </authorList>
    </citation>
    <scope>NUCLEOTIDE SEQUENCE</scope>
    <source>
        <strain evidence="4">6D33</strain>
    </source>
</reference>